<dbReference type="RefSeq" id="XP_031852637.1">
    <property type="nucleotide sequence ID" value="XM_031996746.1"/>
</dbReference>
<evidence type="ECO:0000256" key="4">
    <source>
        <dbReference type="ARBA" id="ARBA00044676"/>
    </source>
</evidence>
<dbReference type="InterPro" id="IPR039039">
    <property type="entry name" value="RAI1-like_fam"/>
</dbReference>
<evidence type="ECO:0000256" key="6">
    <source>
        <dbReference type="ARBA" id="ARBA00048124"/>
    </source>
</evidence>
<feature type="domain" description="RAI1-like" evidence="8">
    <location>
        <begin position="17"/>
        <end position="390"/>
    </location>
</feature>
<organism evidence="9 10">
    <name type="scientific">Magnusiomyces paraingens</name>
    <dbReference type="NCBI Taxonomy" id="2606893"/>
    <lineage>
        <taxon>Eukaryota</taxon>
        <taxon>Fungi</taxon>
        <taxon>Dikarya</taxon>
        <taxon>Ascomycota</taxon>
        <taxon>Saccharomycotina</taxon>
        <taxon>Dipodascomycetes</taxon>
        <taxon>Dipodascales</taxon>
        <taxon>Dipodascaceae</taxon>
        <taxon>Magnusiomyces</taxon>
    </lineage>
</organism>
<comment type="cofactor">
    <cofactor evidence="1 7">
        <name>a divalent metal cation</name>
        <dbReference type="ChEBI" id="CHEBI:60240"/>
    </cofactor>
</comment>
<dbReference type="OrthoDB" id="5853397at2759"/>
<evidence type="ECO:0000313" key="10">
    <source>
        <dbReference type="Proteomes" id="UP000398389"/>
    </source>
</evidence>
<comment type="catalytic activity">
    <reaction evidence="5">
        <text>a 5'-end triphospho-ribonucleoside in mRNA + H2O = a 5'-end phospho-ribonucleoside in mRNA + diphosphate + H(+)</text>
        <dbReference type="Rhea" id="RHEA:78683"/>
        <dbReference type="Rhea" id="RHEA-COMP:15692"/>
        <dbReference type="Rhea" id="RHEA-COMP:17164"/>
        <dbReference type="ChEBI" id="CHEBI:15377"/>
        <dbReference type="ChEBI" id="CHEBI:15378"/>
        <dbReference type="ChEBI" id="CHEBI:33019"/>
        <dbReference type="ChEBI" id="CHEBI:138282"/>
        <dbReference type="ChEBI" id="CHEBI:167618"/>
    </reaction>
    <physiologicalReaction direction="left-to-right" evidence="5">
        <dbReference type="Rhea" id="RHEA:78684"/>
    </physiologicalReaction>
</comment>
<name>A0A5E8BHF2_9ASCO</name>
<keyword evidence="7" id="KW-0694">RNA-binding</keyword>
<dbReference type="EC" id="3.6.1.-" evidence="7"/>
<accession>A0A5E8BHF2</accession>
<evidence type="ECO:0000256" key="5">
    <source>
        <dbReference type="ARBA" id="ARBA00044692"/>
    </source>
</evidence>
<reference evidence="9 10" key="1">
    <citation type="submission" date="2019-09" db="EMBL/GenBank/DDBJ databases">
        <authorList>
            <person name="Brejova B."/>
        </authorList>
    </citation>
    <scope>NUCLEOTIDE SEQUENCE [LARGE SCALE GENOMIC DNA]</scope>
</reference>
<evidence type="ECO:0000256" key="1">
    <source>
        <dbReference type="ARBA" id="ARBA00001968"/>
    </source>
</evidence>
<dbReference type="InterPro" id="IPR013961">
    <property type="entry name" value="RAI1"/>
</dbReference>
<dbReference type="GO" id="GO:0003723">
    <property type="term" value="F:RNA binding"/>
    <property type="evidence" value="ECO:0007669"/>
    <property type="project" value="UniProtKB-KW"/>
</dbReference>
<dbReference type="GO" id="GO:0005634">
    <property type="term" value="C:nucleus"/>
    <property type="evidence" value="ECO:0007669"/>
    <property type="project" value="UniProtKB-SubCell"/>
</dbReference>
<dbReference type="GeneID" id="43580846"/>
<evidence type="ECO:0000256" key="7">
    <source>
        <dbReference type="RuleBase" id="RU367113"/>
    </source>
</evidence>
<dbReference type="PANTHER" id="PTHR12395">
    <property type="entry name" value="DOM-3 RELATED"/>
    <property type="match status" value="1"/>
</dbReference>
<comment type="catalytic activity">
    <reaction evidence="4">
        <text>a 5'-end (N(7)-methyl 5'-triphosphoguanosine)-ribonucleoside-ribonucleotide in mRNA + H2O = a (N(7)-methyl 5'-triphosphoguanosine)-nucleoside + a 5'-end phospho-ribonucleoside in mRNA + H(+)</text>
        <dbReference type="Rhea" id="RHEA:66928"/>
        <dbReference type="Rhea" id="RHEA-COMP:15692"/>
        <dbReference type="Rhea" id="RHEA-COMP:17313"/>
        <dbReference type="ChEBI" id="CHEBI:15377"/>
        <dbReference type="ChEBI" id="CHEBI:15378"/>
        <dbReference type="ChEBI" id="CHEBI:138282"/>
        <dbReference type="ChEBI" id="CHEBI:172876"/>
        <dbReference type="ChEBI" id="CHEBI:172877"/>
    </reaction>
    <physiologicalReaction direction="left-to-right" evidence="4">
        <dbReference type="Rhea" id="RHEA:66929"/>
    </physiologicalReaction>
</comment>
<dbReference type="GO" id="GO:0000956">
    <property type="term" value="P:nuclear-transcribed mRNA catabolic process"/>
    <property type="evidence" value="ECO:0007669"/>
    <property type="project" value="TreeGrafter"/>
</dbReference>
<keyword evidence="7" id="KW-0547">Nucleotide-binding</keyword>
<keyword evidence="7" id="KW-0479">Metal-binding</keyword>
<evidence type="ECO:0000313" key="9">
    <source>
        <dbReference type="EMBL" id="VVT48941.1"/>
    </source>
</evidence>
<dbReference type="PANTHER" id="PTHR12395:SF9">
    <property type="entry name" value="DECAPPING AND EXORIBONUCLEASE PROTEIN"/>
    <property type="match status" value="1"/>
</dbReference>
<comment type="similarity">
    <text evidence="2 7">Belongs to the DXO/Dom3Z family.</text>
</comment>
<keyword evidence="7" id="KW-0539">Nucleus</keyword>
<proteinExistence type="inferred from homology"/>
<dbReference type="GO" id="GO:0005829">
    <property type="term" value="C:cytosol"/>
    <property type="evidence" value="ECO:0007669"/>
    <property type="project" value="TreeGrafter"/>
</dbReference>
<dbReference type="GO" id="GO:0000166">
    <property type="term" value="F:nucleotide binding"/>
    <property type="evidence" value="ECO:0007669"/>
    <property type="project" value="UniProtKB-KW"/>
</dbReference>
<dbReference type="GO" id="GO:0034353">
    <property type="term" value="F:mRNA 5'-diphosphatase activity"/>
    <property type="evidence" value="ECO:0007669"/>
    <property type="project" value="TreeGrafter"/>
</dbReference>
<keyword evidence="10" id="KW-1185">Reference proteome</keyword>
<protein>
    <recommendedName>
        <fullName evidence="7">Decapping nuclease</fullName>
        <ecNumber evidence="7">3.6.1.-</ecNumber>
    </recommendedName>
</protein>
<comment type="function">
    <text evidence="7">Decapping enzyme for NAD-capped RNAs: specifically hydrolyzes the nicotinamide adenine dinucleotide (NAD) cap from a subset of RNAs by removing the entire NAD moiety from the 5'-end of an NAD-capped RNA.</text>
</comment>
<evidence type="ECO:0000259" key="8">
    <source>
        <dbReference type="Pfam" id="PF08652"/>
    </source>
</evidence>
<dbReference type="Proteomes" id="UP000398389">
    <property type="component" value="Unassembled WGS sequence"/>
</dbReference>
<comment type="subcellular location">
    <subcellularLocation>
        <location evidence="7">Nucleus</location>
    </subcellularLocation>
</comment>
<evidence type="ECO:0000256" key="3">
    <source>
        <dbReference type="ARBA" id="ARBA00022722"/>
    </source>
</evidence>
<dbReference type="EMBL" id="CABVLU010000002">
    <property type="protein sequence ID" value="VVT48941.1"/>
    <property type="molecule type" value="Genomic_DNA"/>
</dbReference>
<keyword evidence="3 7" id="KW-0540">Nuclease</keyword>
<keyword evidence="7" id="KW-0378">Hydrolase</keyword>
<evidence type="ECO:0000256" key="2">
    <source>
        <dbReference type="ARBA" id="ARBA00006562"/>
    </source>
</evidence>
<dbReference type="GO" id="GO:0046872">
    <property type="term" value="F:metal ion binding"/>
    <property type="evidence" value="ECO:0007669"/>
    <property type="project" value="UniProtKB-KW"/>
</dbReference>
<sequence>MPKLSLETRPEKPAALRRPKQLLAYSIDKSGEQHIDDYRSLRYFYYPDTSLAGRPQLSSGFSNFVKRDESVPKHLNELLRALTHYEKVHNDGKKVKVDIITYRGVMTKLLVLAQVLKNRFGDEDVTINATYFDGSLLMELDATVEQEKNLSRQVNKNDQDKERDQQMTYWGYKFESLATLTKPWTQCTREEIESRDKIVVDNISEYCCLVRTGVGKVKMILGAEVDAIYDYNPYDKFDLSGENNKPSEQLFNEDDKEKDILPHYVELKTTKVILNPRVASTFLLKLLRTWAQCFLIGVPKVVYGFRDDNGYLKSVEEYDTEDLPKLIASAQYVEDNKKWNGNECIAFYAAAVEWIKNNIPKEEGQVWRIQYRKGDKDLKLVRVSDFEEEQRLVEAIVEKDFKNWRQSLGDQ</sequence>
<comment type="catalytic activity">
    <reaction evidence="6">
        <text>a 5'-end NAD(+)-phospho-ribonucleoside in mRNA + H2O = a 5'-end phospho-ribonucleoside in mRNA + NAD(+) + H(+)</text>
        <dbReference type="Rhea" id="RHEA:60880"/>
        <dbReference type="Rhea" id="RHEA-COMP:15692"/>
        <dbReference type="Rhea" id="RHEA-COMP:15698"/>
        <dbReference type="ChEBI" id="CHEBI:15377"/>
        <dbReference type="ChEBI" id="CHEBI:15378"/>
        <dbReference type="ChEBI" id="CHEBI:57540"/>
        <dbReference type="ChEBI" id="CHEBI:138282"/>
        <dbReference type="ChEBI" id="CHEBI:144029"/>
    </reaction>
    <physiologicalReaction direction="left-to-right" evidence="6">
        <dbReference type="Rhea" id="RHEA:60881"/>
    </physiologicalReaction>
</comment>
<gene>
    <name evidence="9" type="ORF">SAPINGB_P002026</name>
</gene>
<dbReference type="GO" id="GO:0110155">
    <property type="term" value="P:NAD-cap decapping"/>
    <property type="evidence" value="ECO:0007669"/>
    <property type="project" value="TreeGrafter"/>
</dbReference>
<dbReference type="GO" id="GO:0004518">
    <property type="term" value="F:nuclease activity"/>
    <property type="evidence" value="ECO:0007669"/>
    <property type="project" value="UniProtKB-KW"/>
</dbReference>
<dbReference type="Pfam" id="PF08652">
    <property type="entry name" value="RAI1"/>
    <property type="match status" value="1"/>
</dbReference>
<dbReference type="AlphaFoldDB" id="A0A5E8BHF2"/>